<organism evidence="2 3">
    <name type="scientific">Dryococelus australis</name>
    <dbReference type="NCBI Taxonomy" id="614101"/>
    <lineage>
        <taxon>Eukaryota</taxon>
        <taxon>Metazoa</taxon>
        <taxon>Ecdysozoa</taxon>
        <taxon>Arthropoda</taxon>
        <taxon>Hexapoda</taxon>
        <taxon>Insecta</taxon>
        <taxon>Pterygota</taxon>
        <taxon>Neoptera</taxon>
        <taxon>Polyneoptera</taxon>
        <taxon>Phasmatodea</taxon>
        <taxon>Verophasmatodea</taxon>
        <taxon>Anareolatae</taxon>
        <taxon>Phasmatidae</taxon>
        <taxon>Eurycanthinae</taxon>
        <taxon>Dryococelus</taxon>
    </lineage>
</organism>
<gene>
    <name evidence="2" type="ORF">PR048_025627</name>
</gene>
<keyword evidence="1" id="KW-0472">Membrane</keyword>
<dbReference type="InterPro" id="IPR043502">
    <property type="entry name" value="DNA/RNA_pol_sf"/>
</dbReference>
<sequence length="261" mass="29621">MKILKVLRCIYTMLQLVDLLKRNMTQIKKNEGCITVYSLSALLIFWGYVVSHKHIVPDLDSLEPLRTLPVPTNTPLHRAQSMFSLYTHLITKFAEKLQCLLRSTSTLNQEAVKVFEKLKSDVEAAVVYSIYDEATFTVESDASDFVVGATLSQNNSLYPNRNIIILLLENKHVQLWKPYENGGTSLWADIVDSLEHSAFKYDIIYRPGKENGAAYILSRICTSIKGSMPQLFTLHEALSSGRQEGRQECITGSRARTYPFH</sequence>
<dbReference type="SUPFAM" id="SSF56672">
    <property type="entry name" value="DNA/RNA polymerases"/>
    <property type="match status" value="1"/>
</dbReference>
<dbReference type="Proteomes" id="UP001159363">
    <property type="component" value="Chromosome 9"/>
</dbReference>
<evidence type="ECO:0000313" key="3">
    <source>
        <dbReference type="Proteomes" id="UP001159363"/>
    </source>
</evidence>
<evidence type="ECO:0008006" key="4">
    <source>
        <dbReference type="Google" id="ProtNLM"/>
    </source>
</evidence>
<protein>
    <recommendedName>
        <fullName evidence="4">Reverse transcriptase/retrotransposon-derived protein RNase H-like domain-containing protein</fullName>
    </recommendedName>
</protein>
<name>A0ABQ9GRX9_9NEOP</name>
<evidence type="ECO:0000256" key="1">
    <source>
        <dbReference type="SAM" id="Phobius"/>
    </source>
</evidence>
<keyword evidence="1" id="KW-0812">Transmembrane</keyword>
<accession>A0ABQ9GRX9</accession>
<keyword evidence="1" id="KW-1133">Transmembrane helix</keyword>
<keyword evidence="3" id="KW-1185">Reference proteome</keyword>
<comment type="caution">
    <text evidence="2">The sequence shown here is derived from an EMBL/GenBank/DDBJ whole genome shotgun (WGS) entry which is preliminary data.</text>
</comment>
<feature type="transmembrane region" description="Helical" evidence="1">
    <location>
        <begin position="32"/>
        <end position="49"/>
    </location>
</feature>
<reference evidence="2 3" key="1">
    <citation type="submission" date="2023-02" db="EMBL/GenBank/DDBJ databases">
        <title>LHISI_Scaffold_Assembly.</title>
        <authorList>
            <person name="Stuart O.P."/>
            <person name="Cleave R."/>
            <person name="Magrath M.J.L."/>
            <person name="Mikheyev A.S."/>
        </authorList>
    </citation>
    <scope>NUCLEOTIDE SEQUENCE [LARGE SCALE GENOMIC DNA]</scope>
    <source>
        <strain evidence="2">Daus_M_001</strain>
        <tissue evidence="2">Leg muscle</tissue>
    </source>
</reference>
<proteinExistence type="predicted"/>
<dbReference type="EMBL" id="JARBHB010000010">
    <property type="protein sequence ID" value="KAJ8874761.1"/>
    <property type="molecule type" value="Genomic_DNA"/>
</dbReference>
<evidence type="ECO:0000313" key="2">
    <source>
        <dbReference type="EMBL" id="KAJ8874761.1"/>
    </source>
</evidence>